<evidence type="ECO:0000256" key="2">
    <source>
        <dbReference type="SAM" id="MobiDB-lite"/>
    </source>
</evidence>
<comment type="similarity">
    <text evidence="1">Belongs to the peptidase U62 family.</text>
</comment>
<feature type="domain" description="Metalloprotease TldD/E N-terminal" evidence="3">
    <location>
        <begin position="44"/>
        <end position="108"/>
    </location>
</feature>
<dbReference type="GO" id="GO:0005829">
    <property type="term" value="C:cytosol"/>
    <property type="evidence" value="ECO:0007669"/>
    <property type="project" value="TreeGrafter"/>
</dbReference>
<dbReference type="EMBL" id="FOFS01000013">
    <property type="protein sequence ID" value="SEQ98445.1"/>
    <property type="molecule type" value="Genomic_DNA"/>
</dbReference>
<dbReference type="Proteomes" id="UP000199233">
    <property type="component" value="Unassembled WGS sequence"/>
</dbReference>
<sequence length="458" mass="48673">MTEQHETMNAELKTREAPLPEPALLRERIEHALARARQGGASAAEASLSASRGFNVSVRQNEIESLEFQQDRDFGLTVYLGHRKGSATTGDWSDAGLNAAVDAALAIARATGEDPCNGLADAELMAREFPDLDLDHPWDLSADAAVDLARACEAAAFAVDARIKTSEGAGVSSHRGVSAYANSHGFFAARSGSQHSLSCAVVAGEGEDLQRDYWYSNARDASRLLAPEAIGRKAGERAVARLNARKLSTRSAPVLLPPEIARGFWSHFIGAISGSALYRKATFLLDALGQPVFAPHVSLRQQPYLRGAAGSAAWDQEGVATRERTLVDAGRLEGWLLGSYSARKLGLQTTGNAGGVYNLIVSHGDLDFAGLLREMKEGLVVTELLGHGANLVTGDYSRGAAGFWVENGEIAYPVDELTIAGHLSEMFKGVVAVGKDVDALANVRTGSVLIEKMTIAGH</sequence>
<dbReference type="Pfam" id="PF19289">
    <property type="entry name" value="PmbA_TldD_3rd"/>
    <property type="match status" value="1"/>
</dbReference>
<accession>A0A1H9KHN0</accession>
<evidence type="ECO:0000259" key="4">
    <source>
        <dbReference type="Pfam" id="PF19289"/>
    </source>
</evidence>
<feature type="domain" description="Metalloprotease TldD/E central" evidence="5">
    <location>
        <begin position="135"/>
        <end position="242"/>
    </location>
</feature>
<dbReference type="InterPro" id="IPR045569">
    <property type="entry name" value="Metalloprtase-TldD/E_C"/>
</dbReference>
<feature type="region of interest" description="Disordered" evidence="2">
    <location>
        <begin position="1"/>
        <end position="22"/>
    </location>
</feature>
<evidence type="ECO:0000259" key="5">
    <source>
        <dbReference type="Pfam" id="PF19290"/>
    </source>
</evidence>
<evidence type="ECO:0000313" key="6">
    <source>
        <dbReference type="EMBL" id="SEQ98445.1"/>
    </source>
</evidence>
<organism evidence="6 7">
    <name type="scientific">Solimonas aquatica</name>
    <dbReference type="NCBI Taxonomy" id="489703"/>
    <lineage>
        <taxon>Bacteria</taxon>
        <taxon>Pseudomonadati</taxon>
        <taxon>Pseudomonadota</taxon>
        <taxon>Gammaproteobacteria</taxon>
        <taxon>Nevskiales</taxon>
        <taxon>Nevskiaceae</taxon>
        <taxon>Solimonas</taxon>
    </lineage>
</organism>
<gene>
    <name evidence="6" type="ORF">SAMN04488038_113111</name>
</gene>
<dbReference type="InterPro" id="IPR045570">
    <property type="entry name" value="Metalloprtase-TldD/E_cen_dom"/>
</dbReference>
<evidence type="ECO:0000256" key="1">
    <source>
        <dbReference type="ARBA" id="ARBA00005836"/>
    </source>
</evidence>
<dbReference type="Gene3D" id="3.30.2290.10">
    <property type="entry name" value="PmbA/TldD superfamily"/>
    <property type="match status" value="1"/>
</dbReference>
<dbReference type="PANTHER" id="PTHR43421">
    <property type="entry name" value="METALLOPROTEASE PMBA"/>
    <property type="match status" value="1"/>
</dbReference>
<reference evidence="7" key="1">
    <citation type="submission" date="2016-10" db="EMBL/GenBank/DDBJ databases">
        <authorList>
            <person name="Varghese N."/>
            <person name="Submissions S."/>
        </authorList>
    </citation>
    <scope>NUCLEOTIDE SEQUENCE [LARGE SCALE GENOMIC DNA]</scope>
    <source>
        <strain evidence="7">DSM 25927</strain>
    </source>
</reference>
<dbReference type="Pfam" id="PF01523">
    <property type="entry name" value="PmbA_TldD_1st"/>
    <property type="match status" value="1"/>
</dbReference>
<name>A0A1H9KHN0_9GAMM</name>
<dbReference type="InterPro" id="IPR036059">
    <property type="entry name" value="TldD/PmbA_sf"/>
</dbReference>
<dbReference type="SUPFAM" id="SSF111283">
    <property type="entry name" value="Putative modulator of DNA gyrase, PmbA/TldD"/>
    <property type="match status" value="1"/>
</dbReference>
<dbReference type="OrthoDB" id="9803618at2"/>
<dbReference type="STRING" id="489703.SAMN04488038_113111"/>
<evidence type="ECO:0000313" key="7">
    <source>
        <dbReference type="Proteomes" id="UP000199233"/>
    </source>
</evidence>
<dbReference type="NCBIfam" id="NF008268">
    <property type="entry name" value="PRK11040.1"/>
    <property type="match status" value="1"/>
</dbReference>
<proteinExistence type="inferred from homology"/>
<dbReference type="InterPro" id="IPR047657">
    <property type="entry name" value="PmbA"/>
</dbReference>
<protein>
    <submittedName>
        <fullName evidence="6">PmbA protein</fullName>
    </submittedName>
</protein>
<dbReference type="InterPro" id="IPR002510">
    <property type="entry name" value="Metalloprtase-TldD/E_N"/>
</dbReference>
<keyword evidence="7" id="KW-1185">Reference proteome</keyword>
<feature type="domain" description="Metalloprotease TldD/E C-terminal" evidence="4">
    <location>
        <begin position="250"/>
        <end position="457"/>
    </location>
</feature>
<dbReference type="Pfam" id="PF19290">
    <property type="entry name" value="PmbA_TldD_2nd"/>
    <property type="match status" value="1"/>
</dbReference>
<dbReference type="InterPro" id="IPR035068">
    <property type="entry name" value="TldD/PmbA_N"/>
</dbReference>
<dbReference type="PANTHER" id="PTHR43421:SF1">
    <property type="entry name" value="METALLOPROTEASE PMBA"/>
    <property type="match status" value="1"/>
</dbReference>
<dbReference type="GO" id="GO:0006508">
    <property type="term" value="P:proteolysis"/>
    <property type="evidence" value="ECO:0007669"/>
    <property type="project" value="InterPro"/>
</dbReference>
<dbReference type="GO" id="GO:0008237">
    <property type="term" value="F:metallopeptidase activity"/>
    <property type="evidence" value="ECO:0007669"/>
    <property type="project" value="InterPro"/>
</dbReference>
<dbReference type="AlphaFoldDB" id="A0A1H9KHN0"/>
<evidence type="ECO:0000259" key="3">
    <source>
        <dbReference type="Pfam" id="PF01523"/>
    </source>
</evidence>